<gene>
    <name evidence="1" type="ORF">EUGRSUZ_H00231</name>
</gene>
<dbReference type="AlphaFoldDB" id="A0A059AUY4"/>
<dbReference type="EMBL" id="KK198760">
    <property type="protein sequence ID" value="KCW57451.1"/>
    <property type="molecule type" value="Genomic_DNA"/>
</dbReference>
<dbReference type="InParanoid" id="A0A059AUY4"/>
<accession>A0A059AUY4</accession>
<evidence type="ECO:0000313" key="1">
    <source>
        <dbReference type="EMBL" id="KCW57451.1"/>
    </source>
</evidence>
<proteinExistence type="predicted"/>
<protein>
    <submittedName>
        <fullName evidence="1">Uncharacterized protein</fullName>
    </submittedName>
</protein>
<sequence>MCHLVSSRLFSISSRTGRPPTWMQKWLKANLKSGMYGLIFILNTFLATKVMKNQSYFDIGSTAEPRVVMLVFMASSMTATKSMDSDKPIFFFFSSRWNKQP</sequence>
<name>A0A059AUY4_EUCGR</name>
<organism evidence="1">
    <name type="scientific">Eucalyptus grandis</name>
    <name type="common">Flooded gum</name>
    <dbReference type="NCBI Taxonomy" id="71139"/>
    <lineage>
        <taxon>Eukaryota</taxon>
        <taxon>Viridiplantae</taxon>
        <taxon>Streptophyta</taxon>
        <taxon>Embryophyta</taxon>
        <taxon>Tracheophyta</taxon>
        <taxon>Spermatophyta</taxon>
        <taxon>Magnoliopsida</taxon>
        <taxon>eudicotyledons</taxon>
        <taxon>Gunneridae</taxon>
        <taxon>Pentapetalae</taxon>
        <taxon>rosids</taxon>
        <taxon>malvids</taxon>
        <taxon>Myrtales</taxon>
        <taxon>Myrtaceae</taxon>
        <taxon>Myrtoideae</taxon>
        <taxon>Eucalypteae</taxon>
        <taxon>Eucalyptus</taxon>
    </lineage>
</organism>
<dbReference type="Gramene" id="KCW57451">
    <property type="protein sequence ID" value="KCW57451"/>
    <property type="gene ID" value="EUGRSUZ_H00231"/>
</dbReference>
<reference evidence="1" key="1">
    <citation type="submission" date="2013-07" db="EMBL/GenBank/DDBJ databases">
        <title>The genome of Eucalyptus grandis.</title>
        <authorList>
            <person name="Schmutz J."/>
            <person name="Hayes R."/>
            <person name="Myburg A."/>
            <person name="Tuskan G."/>
            <person name="Grattapaglia D."/>
            <person name="Rokhsar D.S."/>
        </authorList>
    </citation>
    <scope>NUCLEOTIDE SEQUENCE</scope>
    <source>
        <tissue evidence="1">Leaf extractions</tissue>
    </source>
</reference>